<dbReference type="EMBL" id="CM037626">
    <property type="protein sequence ID" value="KAH8012128.1"/>
    <property type="molecule type" value="Genomic_DNA"/>
</dbReference>
<protein>
    <submittedName>
        <fullName evidence="1">Uncharacterized protein</fullName>
    </submittedName>
</protein>
<sequence length="139" mass="16639">MEGAKDDLPRPVVTFFPPHSTQELVLFSLFEGDESALQKFLPKSHLTNVIIHDNISVQRVQEIKIKDLDNSQRKTGNHYEHLKKRFLHDQRNKMNRWKQQYSRYQRMLEKIDQRAMRQATLMYPGQYSLQLQMALLKNR</sequence>
<proteinExistence type="predicted"/>
<accession>A0ACB8FZP0</accession>
<gene>
    <name evidence="1" type="ORF">K3G42_014626</name>
</gene>
<organism evidence="1 2">
    <name type="scientific">Sphaerodactylus townsendi</name>
    <dbReference type="NCBI Taxonomy" id="933632"/>
    <lineage>
        <taxon>Eukaryota</taxon>
        <taxon>Metazoa</taxon>
        <taxon>Chordata</taxon>
        <taxon>Craniata</taxon>
        <taxon>Vertebrata</taxon>
        <taxon>Euteleostomi</taxon>
        <taxon>Lepidosauria</taxon>
        <taxon>Squamata</taxon>
        <taxon>Bifurcata</taxon>
        <taxon>Gekkota</taxon>
        <taxon>Sphaerodactylidae</taxon>
        <taxon>Sphaerodactylus</taxon>
    </lineage>
</organism>
<name>A0ACB8FZP0_9SAUR</name>
<reference evidence="1" key="1">
    <citation type="submission" date="2021-08" db="EMBL/GenBank/DDBJ databases">
        <title>The first chromosome-level gecko genome reveals the dynamic sex chromosomes of Neotropical dwarf geckos (Sphaerodactylidae: Sphaerodactylus).</title>
        <authorList>
            <person name="Pinto B.J."/>
            <person name="Keating S.E."/>
            <person name="Gamble T."/>
        </authorList>
    </citation>
    <scope>NUCLEOTIDE SEQUENCE</scope>
    <source>
        <strain evidence="1">TG3544</strain>
    </source>
</reference>
<keyword evidence="2" id="KW-1185">Reference proteome</keyword>
<dbReference type="Proteomes" id="UP000827872">
    <property type="component" value="Linkage Group LG13"/>
</dbReference>
<comment type="caution">
    <text evidence="1">The sequence shown here is derived from an EMBL/GenBank/DDBJ whole genome shotgun (WGS) entry which is preliminary data.</text>
</comment>
<evidence type="ECO:0000313" key="2">
    <source>
        <dbReference type="Proteomes" id="UP000827872"/>
    </source>
</evidence>
<evidence type="ECO:0000313" key="1">
    <source>
        <dbReference type="EMBL" id="KAH8012128.1"/>
    </source>
</evidence>